<feature type="region of interest" description="Disordered" evidence="4">
    <location>
        <begin position="126"/>
        <end position="184"/>
    </location>
</feature>
<dbReference type="GO" id="GO:0004843">
    <property type="term" value="F:cysteine-type deubiquitinase activity"/>
    <property type="evidence" value="ECO:0007669"/>
    <property type="project" value="TreeGrafter"/>
</dbReference>
<organism evidence="5 6">
    <name type="scientific">Chionoecetes opilio</name>
    <name type="common">Atlantic snow crab</name>
    <name type="synonym">Cancer opilio</name>
    <dbReference type="NCBI Taxonomy" id="41210"/>
    <lineage>
        <taxon>Eukaryota</taxon>
        <taxon>Metazoa</taxon>
        <taxon>Ecdysozoa</taxon>
        <taxon>Arthropoda</taxon>
        <taxon>Crustacea</taxon>
        <taxon>Multicrustacea</taxon>
        <taxon>Malacostraca</taxon>
        <taxon>Eumalacostraca</taxon>
        <taxon>Eucarida</taxon>
        <taxon>Decapoda</taxon>
        <taxon>Pleocyemata</taxon>
        <taxon>Brachyura</taxon>
        <taxon>Eubrachyura</taxon>
        <taxon>Majoidea</taxon>
        <taxon>Majidae</taxon>
        <taxon>Chionoecetes</taxon>
    </lineage>
</organism>
<dbReference type="GO" id="GO:1990108">
    <property type="term" value="P:protein linear deubiquitination"/>
    <property type="evidence" value="ECO:0007669"/>
    <property type="project" value="TreeGrafter"/>
</dbReference>
<evidence type="ECO:0000256" key="2">
    <source>
        <dbReference type="ARBA" id="ARBA00010267"/>
    </source>
</evidence>
<feature type="region of interest" description="Disordered" evidence="4">
    <location>
        <begin position="16"/>
        <end position="67"/>
    </location>
</feature>
<dbReference type="Pfam" id="PF16218">
    <property type="entry name" value="Peptidase_C101"/>
    <property type="match status" value="2"/>
</dbReference>
<dbReference type="InterPro" id="IPR023235">
    <property type="entry name" value="FAM105"/>
</dbReference>
<dbReference type="OrthoDB" id="6288034at2759"/>
<dbReference type="GO" id="GO:0005737">
    <property type="term" value="C:cytoplasm"/>
    <property type="evidence" value="ECO:0007669"/>
    <property type="project" value="UniProtKB-SubCell"/>
</dbReference>
<comment type="caution">
    <text evidence="5">The sequence shown here is derived from an EMBL/GenBank/DDBJ whole genome shotgun (WGS) entry which is preliminary data.</text>
</comment>
<proteinExistence type="inferred from homology"/>
<feature type="compositionally biased region" description="Low complexity" evidence="4">
    <location>
        <begin position="126"/>
        <end position="150"/>
    </location>
</feature>
<dbReference type="PANTHER" id="PTHR33662:SF3">
    <property type="entry name" value="FIBROUS SHEATH CABYR-BINDING PROTEIN-LIKE-RELATED"/>
    <property type="match status" value="1"/>
</dbReference>
<gene>
    <name evidence="5" type="primary">Otulin</name>
    <name evidence="5" type="ORF">GWK47_019583</name>
</gene>
<dbReference type="Proteomes" id="UP000770661">
    <property type="component" value="Unassembled WGS sequence"/>
</dbReference>
<evidence type="ECO:0000256" key="3">
    <source>
        <dbReference type="ARBA" id="ARBA00022490"/>
    </source>
</evidence>
<feature type="compositionally biased region" description="Low complexity" evidence="4">
    <location>
        <begin position="164"/>
        <end position="181"/>
    </location>
</feature>
<accession>A0A8J4XQF3</accession>
<keyword evidence="6" id="KW-1185">Reference proteome</keyword>
<dbReference type="CDD" id="cd22790">
    <property type="entry name" value="OTU_OTUL-like"/>
    <property type="match status" value="1"/>
</dbReference>
<dbReference type="PRINTS" id="PR02055">
    <property type="entry name" value="PROTEINF105"/>
</dbReference>
<feature type="compositionally biased region" description="Polar residues" evidence="4">
    <location>
        <begin position="151"/>
        <end position="163"/>
    </location>
</feature>
<dbReference type="AlphaFoldDB" id="A0A8J4XQF3"/>
<sequence>MEPQGAARWRRLKKALQEAKHGRGRKAKQQTEASRRRTAWLDSRAQQQAISSGLASSSEISPTTPDSEGVGWLAWERRVSPGEFGSKARRYWSSEESGYVEGLEAPLDNAHPPLSPVHEINWGSLNNNTTTNNNINNTSNNTNTNNNNNTPVMGNKTSSRNDNSWSDPIPTTTTPSPDQSTLGTCSAVGPKLELMKYANIEWQGNTIKAQTVKQGYSAIPEELNFKYLRQVRGDNYCGVRAAIYQVLARGLAIPNGHTTHSRLASELKQGATWLRDWTFGHRLSYTREEVLNGFLDCLDALDSLVLNLMGCENRECVVLAHLNRDPLLDVRLCEAVKLHMLAAALDLHAANTCGESVPLFAMIMFARHSSMNPRDLLKNHLNPVGDTAGLEQVFGKVVDQSDCGASLGNTKITDLVFADDAVILAESLEVLVMALEALHEEAKLLGLEVSWLKTEVQVEMFLLGHTLGVTLQVVRPASYGQDDFICYYPDVNIGLWPEVTLVAEDDRHYNVLVK</sequence>
<dbReference type="EMBL" id="JACEEZ010022900">
    <property type="protein sequence ID" value="KAG0711908.1"/>
    <property type="molecule type" value="Genomic_DNA"/>
</dbReference>
<name>A0A8J4XQF3_CHIOP</name>
<protein>
    <submittedName>
        <fullName evidence="5">Ubiquitin thioesterase otulin</fullName>
    </submittedName>
</protein>
<dbReference type="PANTHER" id="PTHR33662">
    <property type="entry name" value="OTU DEUBIQUITINASE WITH LINEAR LINKAGE-SPECIFICITY A-RELATED"/>
    <property type="match status" value="1"/>
</dbReference>
<feature type="compositionally biased region" description="Low complexity" evidence="4">
    <location>
        <begin position="45"/>
        <end position="61"/>
    </location>
</feature>
<comment type="similarity">
    <text evidence="2">Belongs to the peptidase C65 family. Otulin subfamily.</text>
</comment>
<comment type="subcellular location">
    <subcellularLocation>
        <location evidence="1">Cytoplasm</location>
    </subcellularLocation>
</comment>
<evidence type="ECO:0000313" key="6">
    <source>
        <dbReference type="Proteomes" id="UP000770661"/>
    </source>
</evidence>
<reference evidence="5" key="1">
    <citation type="submission" date="2020-07" db="EMBL/GenBank/DDBJ databases">
        <title>The High-quality genome of the commercially important snow crab, Chionoecetes opilio.</title>
        <authorList>
            <person name="Jeong J.-H."/>
            <person name="Ryu S."/>
        </authorList>
    </citation>
    <scope>NUCLEOTIDE SEQUENCE</scope>
    <source>
        <strain evidence="5">MADBK_172401_WGS</strain>
        <tissue evidence="5">Digestive gland</tissue>
    </source>
</reference>
<evidence type="ECO:0000313" key="5">
    <source>
        <dbReference type="EMBL" id="KAG0711908.1"/>
    </source>
</evidence>
<evidence type="ECO:0000256" key="4">
    <source>
        <dbReference type="SAM" id="MobiDB-lite"/>
    </source>
</evidence>
<evidence type="ECO:0000256" key="1">
    <source>
        <dbReference type="ARBA" id="ARBA00004496"/>
    </source>
</evidence>
<keyword evidence="3" id="KW-0963">Cytoplasm</keyword>